<protein>
    <recommendedName>
        <fullName evidence="4">ShKT domain-containing protein</fullName>
    </recommendedName>
</protein>
<dbReference type="PATRIC" id="fig|1129367.4.peg.3305"/>
<dbReference type="AlphaFoldDB" id="A0A0F6A9N3"/>
<dbReference type="EMBL" id="AUXW01000156">
    <property type="protein sequence ID" value="KKE82902.1"/>
    <property type="molecule type" value="Genomic_DNA"/>
</dbReference>
<dbReference type="RefSeq" id="WP_046356821.1">
    <property type="nucleotide sequence ID" value="NZ_AUXW01000156.1"/>
</dbReference>
<comment type="caution">
    <text evidence="2">The sequence shown here is derived from an EMBL/GenBank/DDBJ whole genome shotgun (WGS) entry which is preliminary data.</text>
</comment>
<evidence type="ECO:0000313" key="2">
    <source>
        <dbReference type="EMBL" id="KKE82902.1"/>
    </source>
</evidence>
<reference evidence="2 3" key="1">
    <citation type="journal article" date="2015" name="BMC Genomics">
        <title>Genome mining reveals unlocked bioactive potential of marine Gram-negative bacteria.</title>
        <authorList>
            <person name="Machado H."/>
            <person name="Sonnenschein E.C."/>
            <person name="Melchiorsen J."/>
            <person name="Gram L."/>
        </authorList>
    </citation>
    <scope>NUCLEOTIDE SEQUENCE [LARGE SCALE GENOMIC DNA]</scope>
    <source>
        <strain evidence="2 3">S4054</strain>
    </source>
</reference>
<feature type="chain" id="PRO_5002499344" description="ShKT domain-containing protein" evidence="1">
    <location>
        <begin position="21"/>
        <end position="93"/>
    </location>
</feature>
<organism evidence="2 3">
    <name type="scientific">Pseudoalteromonas luteoviolacea S4054</name>
    <dbReference type="NCBI Taxonomy" id="1129367"/>
    <lineage>
        <taxon>Bacteria</taxon>
        <taxon>Pseudomonadati</taxon>
        <taxon>Pseudomonadota</taxon>
        <taxon>Gammaproteobacteria</taxon>
        <taxon>Alteromonadales</taxon>
        <taxon>Pseudoalteromonadaceae</taxon>
        <taxon>Pseudoalteromonas</taxon>
    </lineage>
</organism>
<accession>A0A0F6A9N3</accession>
<evidence type="ECO:0000256" key="1">
    <source>
        <dbReference type="SAM" id="SignalP"/>
    </source>
</evidence>
<keyword evidence="1" id="KW-0732">Signal</keyword>
<proteinExistence type="predicted"/>
<sequence length="93" mass="10278">MKKVLLAAVSFLGMSVAAMAADTQSTTENQTLKVDGVTSATYPTTPTILDQLIPENACQARCLYEYEACSKWAPPWTDCEYYVERCLRNCASK</sequence>
<evidence type="ECO:0000313" key="3">
    <source>
        <dbReference type="Proteomes" id="UP000033434"/>
    </source>
</evidence>
<evidence type="ECO:0008006" key="4">
    <source>
        <dbReference type="Google" id="ProtNLM"/>
    </source>
</evidence>
<dbReference type="Proteomes" id="UP000033434">
    <property type="component" value="Unassembled WGS sequence"/>
</dbReference>
<feature type="signal peptide" evidence="1">
    <location>
        <begin position="1"/>
        <end position="20"/>
    </location>
</feature>
<gene>
    <name evidence="2" type="ORF">N479_16650</name>
</gene>
<name>A0A0F6A9N3_9GAMM</name>